<evidence type="ECO:0000256" key="3">
    <source>
        <dbReference type="ARBA" id="ARBA00022664"/>
    </source>
</evidence>
<reference evidence="10" key="2">
    <citation type="submission" date="2015-06" db="UniProtKB">
        <authorList>
            <consortium name="EnsemblMetazoa"/>
        </authorList>
    </citation>
    <scope>IDENTIFICATION</scope>
</reference>
<dbReference type="PANTHER" id="PTHR12794">
    <property type="entry name" value="GEMIN2"/>
    <property type="match status" value="1"/>
</dbReference>
<sequence length="276" mass="31144">MDESDGEHDNLAQPTALPVSNITNFDPSVPPSSGEEYLKRVQLEAKSYPDVTIAKSLKHPKSGHSNYSKSYGLLATERFIKAEPEICQSQVWADDTIRCFKSIRDKVAEARESFSNGLHLKDVEKTPHFRDLQLWRKIILGNAEESEEKNCESDSEIKVVYKTNGGKGPLLSTILQFPQVAVIDFLETLTCWVKKYGWCHQLAVWIYSLLACLDIPLHSETVSVIRELSRACSIIRAKHKQIEDKSLVTSLNLIICIIGLFFGQLDITDDFIKTSE</sequence>
<dbReference type="InterPro" id="IPR017364">
    <property type="entry name" value="GEMIN2"/>
</dbReference>
<keyword evidence="3 7" id="KW-0507">mRNA processing</keyword>
<dbReference type="KEGG" id="tut:107369850"/>
<keyword evidence="2 7" id="KW-0963">Cytoplasm</keyword>
<evidence type="ECO:0000256" key="2">
    <source>
        <dbReference type="ARBA" id="ARBA00022490"/>
    </source>
</evidence>
<dbReference type="GO" id="GO:0000387">
    <property type="term" value="P:spliceosomal snRNP assembly"/>
    <property type="evidence" value="ECO:0007669"/>
    <property type="project" value="UniProtKB-UniRule"/>
</dbReference>
<feature type="transmembrane region" description="Helical" evidence="9">
    <location>
        <begin position="246"/>
        <end position="265"/>
    </location>
</feature>
<keyword evidence="11" id="KW-1185">Reference proteome</keyword>
<dbReference type="EnsemblMetazoa" id="tetur35g00750.1">
    <property type="protein sequence ID" value="tetur35g00750.1"/>
    <property type="gene ID" value="tetur35g00750"/>
</dbReference>
<feature type="region of interest" description="Disordered" evidence="8">
    <location>
        <begin position="1"/>
        <end position="34"/>
    </location>
</feature>
<dbReference type="PIRSF" id="PIRSF038038">
    <property type="entry name" value="SMN_Gemin2"/>
    <property type="match status" value="1"/>
</dbReference>
<dbReference type="Proteomes" id="UP000015104">
    <property type="component" value="Unassembled WGS sequence"/>
</dbReference>
<dbReference type="Pfam" id="PF04938">
    <property type="entry name" value="SIP1"/>
    <property type="match status" value="1"/>
</dbReference>
<keyword evidence="9" id="KW-0472">Membrane</keyword>
<evidence type="ECO:0000256" key="8">
    <source>
        <dbReference type="SAM" id="MobiDB-lite"/>
    </source>
</evidence>
<evidence type="ECO:0000256" key="6">
    <source>
        <dbReference type="ARBA" id="ARBA00047179"/>
    </source>
</evidence>
<evidence type="ECO:0000256" key="5">
    <source>
        <dbReference type="ARBA" id="ARBA00025758"/>
    </source>
</evidence>
<reference evidence="11" key="1">
    <citation type="submission" date="2011-08" db="EMBL/GenBank/DDBJ databases">
        <authorList>
            <person name="Rombauts S."/>
        </authorList>
    </citation>
    <scope>NUCLEOTIDE SEQUENCE</scope>
    <source>
        <strain evidence="11">London</strain>
    </source>
</reference>
<dbReference type="InterPro" id="IPR035426">
    <property type="entry name" value="Gemin2/Brr1"/>
</dbReference>
<dbReference type="HOGENOM" id="CLU_053222_0_0_1"/>
<evidence type="ECO:0000256" key="4">
    <source>
        <dbReference type="ARBA" id="ARBA00023187"/>
    </source>
</evidence>
<accession>T1L3A0</accession>
<comment type="function">
    <text evidence="7">The SMN complex catalyzes the assembly of small nuclear ribonucleoproteins (snRNPs), the building blocks of the spliceosome, and thereby plays an important role in the splicing of cellular pre-mRNAs.</text>
</comment>
<comment type="similarity">
    <text evidence="5 7">Belongs to the gemin-2 family.</text>
</comment>
<evidence type="ECO:0000313" key="10">
    <source>
        <dbReference type="EnsemblMetazoa" id="tetur35g00750.1"/>
    </source>
</evidence>
<dbReference type="GO" id="GO:0032797">
    <property type="term" value="C:SMN complex"/>
    <property type="evidence" value="ECO:0007669"/>
    <property type="project" value="UniProtKB-UniRule"/>
</dbReference>
<dbReference type="PANTHER" id="PTHR12794:SF0">
    <property type="entry name" value="GEM-ASSOCIATED PROTEIN 2"/>
    <property type="match status" value="1"/>
</dbReference>
<comment type="subcellular location">
    <subcellularLocation>
        <location evidence="1">Cytoplasm</location>
    </subcellularLocation>
</comment>
<dbReference type="OrthoDB" id="428895at2759"/>
<comment type="subunit">
    <text evidence="7">Part of the core SMN complex.</text>
</comment>
<dbReference type="eggNOG" id="ENOG502QPK4">
    <property type="taxonomic scope" value="Eukaryota"/>
</dbReference>
<dbReference type="GO" id="GO:0000245">
    <property type="term" value="P:spliceosomal complex assembly"/>
    <property type="evidence" value="ECO:0007669"/>
    <property type="project" value="UniProtKB-UniRule"/>
</dbReference>
<protein>
    <recommendedName>
        <fullName evidence="6 7">Gem-associated protein 2</fullName>
    </recommendedName>
</protein>
<dbReference type="OMA" id="PHKCLLP"/>
<evidence type="ECO:0000256" key="7">
    <source>
        <dbReference type="PIRNR" id="PIRNR038038"/>
    </source>
</evidence>
<dbReference type="Gene3D" id="1.20.58.1070">
    <property type="match status" value="1"/>
</dbReference>
<name>T1L3A0_TETUR</name>
<gene>
    <name evidence="10" type="primary">107369850</name>
</gene>
<evidence type="ECO:0000313" key="11">
    <source>
        <dbReference type="Proteomes" id="UP000015104"/>
    </source>
</evidence>
<dbReference type="EMBL" id="CAEY01001015">
    <property type="status" value="NOT_ANNOTATED_CDS"/>
    <property type="molecule type" value="Genomic_DNA"/>
</dbReference>
<evidence type="ECO:0000256" key="1">
    <source>
        <dbReference type="ARBA" id="ARBA00004496"/>
    </source>
</evidence>
<dbReference type="GO" id="GO:0005681">
    <property type="term" value="C:spliceosomal complex"/>
    <property type="evidence" value="ECO:0007669"/>
    <property type="project" value="UniProtKB-UniRule"/>
</dbReference>
<proteinExistence type="inferred from homology"/>
<evidence type="ECO:0000256" key="9">
    <source>
        <dbReference type="SAM" id="Phobius"/>
    </source>
</evidence>
<keyword evidence="9" id="KW-1133">Transmembrane helix</keyword>
<keyword evidence="9" id="KW-0812">Transmembrane</keyword>
<dbReference type="AlphaFoldDB" id="T1L3A0"/>
<keyword evidence="4 7" id="KW-0508">mRNA splicing</keyword>
<organism evidence="10 11">
    <name type="scientific">Tetranychus urticae</name>
    <name type="common">Two-spotted spider mite</name>
    <dbReference type="NCBI Taxonomy" id="32264"/>
    <lineage>
        <taxon>Eukaryota</taxon>
        <taxon>Metazoa</taxon>
        <taxon>Ecdysozoa</taxon>
        <taxon>Arthropoda</taxon>
        <taxon>Chelicerata</taxon>
        <taxon>Arachnida</taxon>
        <taxon>Acari</taxon>
        <taxon>Acariformes</taxon>
        <taxon>Trombidiformes</taxon>
        <taxon>Prostigmata</taxon>
        <taxon>Eleutherengona</taxon>
        <taxon>Raphignathae</taxon>
        <taxon>Tetranychoidea</taxon>
        <taxon>Tetranychidae</taxon>
        <taxon>Tetranychus</taxon>
    </lineage>
</organism>
<dbReference type="STRING" id="32264.T1L3A0"/>